<keyword evidence="5" id="KW-0547">Nucleotide-binding</keyword>
<dbReference type="GO" id="GO:0005524">
    <property type="term" value="F:ATP binding"/>
    <property type="evidence" value="ECO:0007669"/>
    <property type="project" value="UniProtKB-KW"/>
</dbReference>
<keyword evidence="7" id="KW-0067">ATP-binding</keyword>
<dbReference type="Gene3D" id="3.30.565.10">
    <property type="entry name" value="Histidine kinase-like ATPase, C-terminal domain"/>
    <property type="match status" value="1"/>
</dbReference>
<dbReference type="Pfam" id="PF07730">
    <property type="entry name" value="HisKA_3"/>
    <property type="match status" value="1"/>
</dbReference>
<feature type="compositionally biased region" description="Pro residues" evidence="9">
    <location>
        <begin position="552"/>
        <end position="568"/>
    </location>
</feature>
<evidence type="ECO:0000256" key="5">
    <source>
        <dbReference type="ARBA" id="ARBA00022741"/>
    </source>
</evidence>
<dbReference type="RefSeq" id="WP_245955652.1">
    <property type="nucleotide sequence ID" value="NZ_PVNG01000002.1"/>
</dbReference>
<comment type="caution">
    <text evidence="12">The sequence shown here is derived from an EMBL/GenBank/DDBJ whole genome shotgun (WGS) entry which is preliminary data.</text>
</comment>
<dbReference type="GO" id="GO:0046983">
    <property type="term" value="F:protein dimerization activity"/>
    <property type="evidence" value="ECO:0007669"/>
    <property type="project" value="InterPro"/>
</dbReference>
<feature type="compositionally biased region" description="Pro residues" evidence="9">
    <location>
        <begin position="576"/>
        <end position="588"/>
    </location>
</feature>
<evidence type="ECO:0000259" key="11">
    <source>
        <dbReference type="Pfam" id="PF07730"/>
    </source>
</evidence>
<dbReference type="GO" id="GO:0016020">
    <property type="term" value="C:membrane"/>
    <property type="evidence" value="ECO:0007669"/>
    <property type="project" value="InterPro"/>
</dbReference>
<dbReference type="EMBL" id="PVNG01000002">
    <property type="protein sequence ID" value="PRX69279.1"/>
    <property type="molecule type" value="Genomic_DNA"/>
</dbReference>
<keyword evidence="8" id="KW-0902">Two-component regulatory system</keyword>
<evidence type="ECO:0000256" key="9">
    <source>
        <dbReference type="SAM" id="MobiDB-lite"/>
    </source>
</evidence>
<feature type="region of interest" description="Disordered" evidence="9">
    <location>
        <begin position="511"/>
        <end position="606"/>
    </location>
</feature>
<dbReference type="InterPro" id="IPR011712">
    <property type="entry name" value="Sig_transdc_His_kin_sub3_dim/P"/>
</dbReference>
<keyword evidence="10" id="KW-1133">Transmembrane helix</keyword>
<evidence type="ECO:0000256" key="7">
    <source>
        <dbReference type="ARBA" id="ARBA00022840"/>
    </source>
</evidence>
<comment type="catalytic activity">
    <reaction evidence="1">
        <text>ATP + protein L-histidine = ADP + protein N-phospho-L-histidine.</text>
        <dbReference type="EC" id="2.7.13.3"/>
    </reaction>
</comment>
<dbReference type="EC" id="2.7.13.3" evidence="2"/>
<dbReference type="InterPro" id="IPR050482">
    <property type="entry name" value="Sensor_HK_TwoCompSys"/>
</dbReference>
<evidence type="ECO:0000256" key="1">
    <source>
        <dbReference type="ARBA" id="ARBA00000085"/>
    </source>
</evidence>
<dbReference type="InterPro" id="IPR036890">
    <property type="entry name" value="HATPase_C_sf"/>
</dbReference>
<feature type="region of interest" description="Disordered" evidence="9">
    <location>
        <begin position="117"/>
        <end position="174"/>
    </location>
</feature>
<feature type="compositionally biased region" description="Low complexity" evidence="9">
    <location>
        <begin position="74"/>
        <end position="103"/>
    </location>
</feature>
<dbReference type="PANTHER" id="PTHR24421:SF10">
    <property type="entry name" value="NITRATE_NITRITE SENSOR PROTEIN NARQ"/>
    <property type="match status" value="1"/>
</dbReference>
<dbReference type="PANTHER" id="PTHR24421">
    <property type="entry name" value="NITRATE/NITRITE SENSOR PROTEIN NARX-RELATED"/>
    <property type="match status" value="1"/>
</dbReference>
<evidence type="ECO:0000256" key="4">
    <source>
        <dbReference type="ARBA" id="ARBA00022679"/>
    </source>
</evidence>
<organism evidence="12 13">
    <name type="scientific">Nonomuraea fuscirosea</name>
    <dbReference type="NCBI Taxonomy" id="1291556"/>
    <lineage>
        <taxon>Bacteria</taxon>
        <taxon>Bacillati</taxon>
        <taxon>Actinomycetota</taxon>
        <taxon>Actinomycetes</taxon>
        <taxon>Streptosporangiales</taxon>
        <taxon>Streptosporangiaceae</taxon>
        <taxon>Nonomuraea</taxon>
    </lineage>
</organism>
<evidence type="ECO:0000256" key="3">
    <source>
        <dbReference type="ARBA" id="ARBA00022553"/>
    </source>
</evidence>
<reference evidence="12 13" key="1">
    <citation type="submission" date="2018-03" db="EMBL/GenBank/DDBJ databases">
        <title>Genomic Encyclopedia of Type Strains, Phase III (KMG-III): the genomes of soil and plant-associated and newly described type strains.</title>
        <authorList>
            <person name="Whitman W."/>
        </authorList>
    </citation>
    <scope>NUCLEOTIDE SEQUENCE [LARGE SCALE GENOMIC DNA]</scope>
    <source>
        <strain evidence="12 13">CGMCC 4.7104</strain>
    </source>
</reference>
<evidence type="ECO:0000256" key="2">
    <source>
        <dbReference type="ARBA" id="ARBA00012438"/>
    </source>
</evidence>
<keyword evidence="10" id="KW-0472">Membrane</keyword>
<keyword evidence="3" id="KW-0597">Phosphoprotein</keyword>
<evidence type="ECO:0000256" key="6">
    <source>
        <dbReference type="ARBA" id="ARBA00022777"/>
    </source>
</evidence>
<keyword evidence="10" id="KW-0812">Transmembrane</keyword>
<accession>A0A2T0N927</accession>
<evidence type="ECO:0000313" key="12">
    <source>
        <dbReference type="EMBL" id="PRX69279.1"/>
    </source>
</evidence>
<evidence type="ECO:0000256" key="8">
    <source>
        <dbReference type="ARBA" id="ARBA00023012"/>
    </source>
</evidence>
<evidence type="ECO:0000313" key="13">
    <source>
        <dbReference type="Proteomes" id="UP000238312"/>
    </source>
</evidence>
<evidence type="ECO:0000256" key="10">
    <source>
        <dbReference type="SAM" id="Phobius"/>
    </source>
</evidence>
<gene>
    <name evidence="12" type="ORF">B0I32_102336</name>
</gene>
<feature type="region of interest" description="Disordered" evidence="9">
    <location>
        <begin position="74"/>
        <end position="105"/>
    </location>
</feature>
<keyword evidence="4" id="KW-0808">Transferase</keyword>
<keyword evidence="6 12" id="KW-0418">Kinase</keyword>
<feature type="transmembrane region" description="Helical" evidence="10">
    <location>
        <begin position="285"/>
        <end position="301"/>
    </location>
</feature>
<feature type="transmembrane region" description="Helical" evidence="10">
    <location>
        <begin position="35"/>
        <end position="57"/>
    </location>
</feature>
<sequence length="637" mass="67123">MRELSRFVPVALRLGVIVLLIVALARETPAPGLTGTPLVVTLLTVALALSLLAALLLSRPWSLPRKKNVGFLPATQTGTSTTTRTSASASTIGTTATGPTTTGAGTGTGIGIGIGESPPAGRPLPAEGESTHPRRFTGDPFPASGRTIRTPSPTGRSLPATGRTPNAQFPPSLSGVWRTESTRFPASLSAAWRTLRTRLFSAWRILRIRVRAGLSGAWRSVRTRFPASRPNAWRSVRADQPSGRSLPAAWRRMRRPRVSMSQLATTIALSLGVLLSIALNSITHSGATIGSLLVCVSLAVSRLTLARSLAVALLAVAGLIVAGGISGAPVQDLTLILSVCLIFLVTYAGKQRKAARAAEAREAVLAERARIAREIHDILAHSLSAQLVHLEGAKLLLRAERTAEALDRVTHARDLAKSGLDEAGRAVSALREDPPELPVALRSLAENFESTTHRPCTLRISGSERRLSPETELAMLRTTQEALTNVRRHAPGSPAEVELDFGPAWCDLRVISPTSAGTEPPRTRSPEPNLPEAGPPEPRPSEPESPESGLPEPRPSEPGSPKPGPPEPRPSEPRPSEPGSPEPSPEPGSPQTGSPGAGSPRSGYGLVGMRERAELLGGTLSAGECDGVFLVHLRVPA</sequence>
<dbReference type="Proteomes" id="UP000238312">
    <property type="component" value="Unassembled WGS sequence"/>
</dbReference>
<feature type="transmembrane region" description="Helical" evidence="10">
    <location>
        <begin position="260"/>
        <end position="279"/>
    </location>
</feature>
<name>A0A2T0N927_9ACTN</name>
<feature type="transmembrane region" description="Helical" evidence="10">
    <location>
        <begin position="308"/>
        <end position="327"/>
    </location>
</feature>
<dbReference type="GO" id="GO:0000155">
    <property type="term" value="F:phosphorelay sensor kinase activity"/>
    <property type="evidence" value="ECO:0007669"/>
    <property type="project" value="InterPro"/>
</dbReference>
<keyword evidence="13" id="KW-1185">Reference proteome</keyword>
<feature type="domain" description="Signal transduction histidine kinase subgroup 3 dimerisation and phosphoacceptor" evidence="11">
    <location>
        <begin position="367"/>
        <end position="433"/>
    </location>
</feature>
<dbReference type="Gene3D" id="1.20.5.1930">
    <property type="match status" value="1"/>
</dbReference>
<protein>
    <recommendedName>
        <fullName evidence="2">histidine kinase</fullName>
        <ecNumber evidence="2">2.7.13.3</ecNumber>
    </recommendedName>
</protein>
<proteinExistence type="predicted"/>
<dbReference type="AlphaFoldDB" id="A0A2T0N927"/>